<dbReference type="InterPro" id="IPR018972">
    <property type="entry name" value="Sas10_C_dom"/>
</dbReference>
<feature type="compositionally biased region" description="Basic residues" evidence="6">
    <location>
        <begin position="305"/>
        <end position="315"/>
    </location>
</feature>
<evidence type="ECO:0000313" key="8">
    <source>
        <dbReference type="EMBL" id="KTW28567.1"/>
    </source>
</evidence>
<sequence>MKKERIISSINRHQNIEESEDKFESGKDKIIIDNNHDLEEENDYWSATDEEVLKIDVTSSDEEEEEDNEEEEEDDIVSEDRNGIEYNSEDEEEEDQENWGKSKKNYYDADLLSEEEDIIEEEKEALRLQKLYLSKLKKEDFIEDLEDWEEKEINEKKIDQSEVVTEELLLSIPDDLSNEEAINYLKKIYPEFSSFSKEYCYLFPQLDPLRSSYEKAVGSELKILEMKFFTLSAYLGVLAMYFSIIVDPDRDIGSMKDHPIMINIMRCKELWEKVENIDSNMAKIETKTQSEESNTIKNETNIQVHNKKKEKRRPKEIKQEIKENSSPSFDDLNIVNVEKSFQSMKNIFNNLKNNDDYKEDYLNINNSNNTVKKKSLKFYTAQINQKIAKRSKFTNSGDTDIPYQENKKEHVRSIKDVKEKIKDEDNNFSKSESESDLQSNDSDENYYNMLSNTTKKRKLEGKLAHDMKKELEKQSIYNAENEIIDGKRKIRYDIEKNKGIIPYRPKEVRNPRVKKRKKYETAKKKLASKIPIYKGPPKDVYKGEATGIKTHLVKSVKFQ</sequence>
<dbReference type="AlphaFoldDB" id="A0A0W4ZJL8"/>
<evidence type="ECO:0000256" key="3">
    <source>
        <dbReference type="ARBA" id="ARBA00022553"/>
    </source>
</evidence>
<feature type="compositionally biased region" description="Acidic residues" evidence="6">
    <location>
        <begin position="87"/>
        <end position="97"/>
    </location>
</feature>
<dbReference type="Pfam" id="PF09368">
    <property type="entry name" value="Sas10"/>
    <property type="match status" value="1"/>
</dbReference>
<dbReference type="PANTHER" id="PTHR13237">
    <property type="entry name" value="SOMETHING ABOUT SILENCING PROTEIN 10-RELATED"/>
    <property type="match status" value="1"/>
</dbReference>
<protein>
    <recommendedName>
        <fullName evidence="7">Sas10 C-terminal domain-containing protein</fullName>
    </recommendedName>
</protein>
<feature type="region of interest" description="Disordered" evidence="6">
    <location>
        <begin position="1"/>
        <end position="102"/>
    </location>
</feature>
<dbReference type="InterPro" id="IPR007146">
    <property type="entry name" value="Sas10/Utp3/C1D"/>
</dbReference>
<dbReference type="RefSeq" id="XP_018226110.1">
    <property type="nucleotide sequence ID" value="XM_018370393.1"/>
</dbReference>
<name>A0A0W4ZJL8_PNEC8</name>
<proteinExistence type="inferred from homology"/>
<keyword evidence="9" id="KW-1185">Reference proteome</keyword>
<feature type="compositionally biased region" description="Basic and acidic residues" evidence="6">
    <location>
        <begin position="418"/>
        <end position="433"/>
    </location>
</feature>
<feature type="compositionally biased region" description="Basic and acidic residues" evidence="6">
    <location>
        <begin position="22"/>
        <end position="37"/>
    </location>
</feature>
<feature type="region of interest" description="Disordered" evidence="6">
    <location>
        <begin position="418"/>
        <end position="447"/>
    </location>
</feature>
<reference evidence="9" key="1">
    <citation type="journal article" date="2016" name="Nat. Commun.">
        <title>Genome analysis of three Pneumocystis species reveals adaptation mechanisms to life exclusively in mammalian hosts.</title>
        <authorList>
            <person name="Ma L."/>
            <person name="Chen Z."/>
            <person name="Huang D.W."/>
            <person name="Kutty G."/>
            <person name="Ishihara M."/>
            <person name="Wang H."/>
            <person name="Abouelleil A."/>
            <person name="Bishop L."/>
            <person name="Davey E."/>
            <person name="Deng R."/>
            <person name="Deng X."/>
            <person name="Fan L."/>
            <person name="Fantoni G."/>
            <person name="Fitzgerald M."/>
            <person name="Gogineni E."/>
            <person name="Goldberg J.M."/>
            <person name="Handley G."/>
            <person name="Hu X."/>
            <person name="Huber C."/>
            <person name="Jiao X."/>
            <person name="Jones K."/>
            <person name="Levin J.Z."/>
            <person name="Liu Y."/>
            <person name="Macdonald P."/>
            <person name="Melnikov A."/>
            <person name="Raley C."/>
            <person name="Sassi M."/>
            <person name="Sherman B.T."/>
            <person name="Song X."/>
            <person name="Sykes S."/>
            <person name="Tran B."/>
            <person name="Walsh L."/>
            <person name="Xia Y."/>
            <person name="Yang J."/>
            <person name="Young S."/>
            <person name="Zeng Q."/>
            <person name="Zheng X."/>
            <person name="Stephens R."/>
            <person name="Nusbaum C."/>
            <person name="Birren B.W."/>
            <person name="Azadi P."/>
            <person name="Lempicki R.A."/>
            <person name="Cuomo C.A."/>
            <person name="Kovacs J.A."/>
        </authorList>
    </citation>
    <scope>NUCLEOTIDE SEQUENCE [LARGE SCALE GENOMIC DNA]</scope>
    <source>
        <strain evidence="9">B80</strain>
    </source>
</reference>
<evidence type="ECO:0000256" key="4">
    <source>
        <dbReference type="ARBA" id="ARBA00023242"/>
    </source>
</evidence>
<evidence type="ECO:0000256" key="5">
    <source>
        <dbReference type="SAM" id="Coils"/>
    </source>
</evidence>
<dbReference type="GO" id="GO:0000462">
    <property type="term" value="P:maturation of SSU-rRNA from tricistronic rRNA transcript (SSU-rRNA, 5.8S rRNA, LSU-rRNA)"/>
    <property type="evidence" value="ECO:0007669"/>
    <property type="project" value="TreeGrafter"/>
</dbReference>
<dbReference type="VEuPathDB" id="FungiDB:T552_01828"/>
<keyword evidence="3" id="KW-0597">Phosphoprotein</keyword>
<evidence type="ECO:0000256" key="1">
    <source>
        <dbReference type="ARBA" id="ARBA00004123"/>
    </source>
</evidence>
<dbReference type="PANTHER" id="PTHR13237:SF8">
    <property type="entry name" value="SOMETHING ABOUT SILENCING PROTEIN 10"/>
    <property type="match status" value="1"/>
</dbReference>
<comment type="similarity">
    <text evidence="2">Belongs to the SAS10 family.</text>
</comment>
<keyword evidence="5" id="KW-0175">Coiled coil</keyword>
<organism evidence="8 9">
    <name type="scientific">Pneumocystis carinii (strain B80)</name>
    <name type="common">Rat pneumocystis pneumonia agent</name>
    <name type="synonym">Pneumocystis carinii f. sp. carinii</name>
    <dbReference type="NCBI Taxonomy" id="1408658"/>
    <lineage>
        <taxon>Eukaryota</taxon>
        <taxon>Fungi</taxon>
        <taxon>Dikarya</taxon>
        <taxon>Ascomycota</taxon>
        <taxon>Taphrinomycotina</taxon>
        <taxon>Pneumocystomycetes</taxon>
        <taxon>Pneumocystaceae</taxon>
        <taxon>Pneumocystis</taxon>
    </lineage>
</organism>
<feature type="compositionally biased region" description="Acidic residues" evidence="6">
    <location>
        <begin position="59"/>
        <end position="77"/>
    </location>
</feature>
<dbReference type="GO" id="GO:0032040">
    <property type="term" value="C:small-subunit processome"/>
    <property type="evidence" value="ECO:0007669"/>
    <property type="project" value="TreeGrafter"/>
</dbReference>
<feature type="coiled-coil region" evidence="5">
    <location>
        <begin position="109"/>
        <end position="139"/>
    </location>
</feature>
<evidence type="ECO:0000313" key="9">
    <source>
        <dbReference type="Proteomes" id="UP000054454"/>
    </source>
</evidence>
<gene>
    <name evidence="8" type="ORF">T552_01828</name>
</gene>
<evidence type="ECO:0000256" key="6">
    <source>
        <dbReference type="SAM" id="MobiDB-lite"/>
    </source>
</evidence>
<accession>A0A0W4ZJL8</accession>
<keyword evidence="4" id="KW-0539">Nucleus</keyword>
<feature type="domain" description="Sas10 C-terminal" evidence="7">
    <location>
        <begin position="485"/>
        <end position="558"/>
    </location>
</feature>
<evidence type="ECO:0000256" key="2">
    <source>
        <dbReference type="ARBA" id="ARBA00010979"/>
    </source>
</evidence>
<comment type="caution">
    <text evidence="8">The sequence shown here is derived from an EMBL/GenBank/DDBJ whole genome shotgun (WGS) entry which is preliminary data.</text>
</comment>
<dbReference type="Proteomes" id="UP000054454">
    <property type="component" value="Unassembled WGS sequence"/>
</dbReference>
<comment type="subcellular location">
    <subcellularLocation>
        <location evidence="1">Nucleus</location>
    </subcellularLocation>
</comment>
<dbReference type="EMBL" id="LFVZ01000007">
    <property type="protein sequence ID" value="KTW28567.1"/>
    <property type="molecule type" value="Genomic_DNA"/>
</dbReference>
<feature type="region of interest" description="Disordered" evidence="6">
    <location>
        <begin position="304"/>
        <end position="324"/>
    </location>
</feature>
<evidence type="ECO:0000259" key="7">
    <source>
        <dbReference type="Pfam" id="PF09368"/>
    </source>
</evidence>
<dbReference type="GeneID" id="28936596"/>
<dbReference type="Pfam" id="PF04000">
    <property type="entry name" value="Sas10_Utp3"/>
    <property type="match status" value="1"/>
</dbReference>
<dbReference type="OrthoDB" id="1924577at2759"/>